<dbReference type="Proteomes" id="UP000242188">
    <property type="component" value="Unassembled WGS sequence"/>
</dbReference>
<reference evidence="1 2" key="1">
    <citation type="journal article" date="2017" name="Nat. Ecol. Evol.">
        <title>Scallop genome provides insights into evolution of bilaterian karyotype and development.</title>
        <authorList>
            <person name="Wang S."/>
            <person name="Zhang J."/>
            <person name="Jiao W."/>
            <person name="Li J."/>
            <person name="Xun X."/>
            <person name="Sun Y."/>
            <person name="Guo X."/>
            <person name="Huan P."/>
            <person name="Dong B."/>
            <person name="Zhang L."/>
            <person name="Hu X."/>
            <person name="Sun X."/>
            <person name="Wang J."/>
            <person name="Zhao C."/>
            <person name="Wang Y."/>
            <person name="Wang D."/>
            <person name="Huang X."/>
            <person name="Wang R."/>
            <person name="Lv J."/>
            <person name="Li Y."/>
            <person name="Zhang Z."/>
            <person name="Liu B."/>
            <person name="Lu W."/>
            <person name="Hui Y."/>
            <person name="Liang J."/>
            <person name="Zhou Z."/>
            <person name="Hou R."/>
            <person name="Li X."/>
            <person name="Liu Y."/>
            <person name="Li H."/>
            <person name="Ning X."/>
            <person name="Lin Y."/>
            <person name="Zhao L."/>
            <person name="Xing Q."/>
            <person name="Dou J."/>
            <person name="Li Y."/>
            <person name="Mao J."/>
            <person name="Guo H."/>
            <person name="Dou H."/>
            <person name="Li T."/>
            <person name="Mu C."/>
            <person name="Jiang W."/>
            <person name="Fu Q."/>
            <person name="Fu X."/>
            <person name="Miao Y."/>
            <person name="Liu J."/>
            <person name="Yu Q."/>
            <person name="Li R."/>
            <person name="Liao H."/>
            <person name="Li X."/>
            <person name="Kong Y."/>
            <person name="Jiang Z."/>
            <person name="Chourrout D."/>
            <person name="Li R."/>
            <person name="Bao Z."/>
        </authorList>
    </citation>
    <scope>NUCLEOTIDE SEQUENCE [LARGE SCALE GENOMIC DNA]</scope>
    <source>
        <strain evidence="1 2">PY_sf001</strain>
    </source>
</reference>
<gene>
    <name evidence="1" type="ORF">KP79_PYT18118</name>
</gene>
<name>A0A210Q875_MIZYE</name>
<protein>
    <submittedName>
        <fullName evidence="1">Uncharacterized protein</fullName>
    </submittedName>
</protein>
<dbReference type="EMBL" id="NEDP02004646">
    <property type="protein sequence ID" value="OWF44947.1"/>
    <property type="molecule type" value="Genomic_DNA"/>
</dbReference>
<proteinExistence type="predicted"/>
<dbReference type="AlphaFoldDB" id="A0A210Q875"/>
<accession>A0A210Q875</accession>
<organism evidence="1 2">
    <name type="scientific">Mizuhopecten yessoensis</name>
    <name type="common">Japanese scallop</name>
    <name type="synonym">Patinopecten yessoensis</name>
    <dbReference type="NCBI Taxonomy" id="6573"/>
    <lineage>
        <taxon>Eukaryota</taxon>
        <taxon>Metazoa</taxon>
        <taxon>Spiralia</taxon>
        <taxon>Lophotrochozoa</taxon>
        <taxon>Mollusca</taxon>
        <taxon>Bivalvia</taxon>
        <taxon>Autobranchia</taxon>
        <taxon>Pteriomorphia</taxon>
        <taxon>Pectinida</taxon>
        <taxon>Pectinoidea</taxon>
        <taxon>Pectinidae</taxon>
        <taxon>Mizuhopecten</taxon>
    </lineage>
</organism>
<evidence type="ECO:0000313" key="2">
    <source>
        <dbReference type="Proteomes" id="UP000242188"/>
    </source>
</evidence>
<keyword evidence="2" id="KW-1185">Reference proteome</keyword>
<sequence>MCTLSVQASCGEMWDVLFEVDWDGSVLYGAKSDVMSAALRGDDMRIHLPPDRYLEVDDIFIKNGVVCTSSIFVLSKTSWDTFEPNMYWNFVKVCDHGLVHFGKTCLGKPETPSTSPPTGMHSIWFSRRLWKNQFRVNPTYCNLADGSPTCGNVRDLIYAVEEGMSVRVLTNPGRIKQFIFSAHRVEVLRDKCGIASQTVWRVASKTGLYDFSQWFTTTFYWFVTLKSSSGTKEVSRPHIGSATSDRQSFSDTTDNYWFIDYCWDHVFSQNSSGVATLGSKQELLNMMFKGRRVRIVFDGYAMGADNIVIQNDIITAQLLGQVVSKTETLQLPGNVISKLVRISTNGEIFTDLYQLGTSLKMGSNRSTIAASWFVDTRLWRLVLGTDLNGLAIVGSKLDLRKAIHAGSRLRCVVKKSPTESLFITADNIEENTDGNMAAQFFRLVEFDDNDISFLPFWRILILTTNGEMKETRWTVGEHENRGDIVSKVAIDWFVD</sequence>
<comment type="caution">
    <text evidence="1">The sequence shown here is derived from an EMBL/GenBank/DDBJ whole genome shotgun (WGS) entry which is preliminary data.</text>
</comment>
<evidence type="ECO:0000313" key="1">
    <source>
        <dbReference type="EMBL" id="OWF44947.1"/>
    </source>
</evidence>